<evidence type="ECO:0000256" key="2">
    <source>
        <dbReference type="SAM" id="Phobius"/>
    </source>
</evidence>
<feature type="transmembrane region" description="Helical" evidence="2">
    <location>
        <begin position="200"/>
        <end position="218"/>
    </location>
</feature>
<keyword evidence="4" id="KW-1185">Reference proteome</keyword>
<feature type="region of interest" description="Disordered" evidence="1">
    <location>
        <begin position="374"/>
        <end position="395"/>
    </location>
</feature>
<dbReference type="EMBL" id="BRYB01001366">
    <property type="protein sequence ID" value="GMI24046.1"/>
    <property type="molecule type" value="Genomic_DNA"/>
</dbReference>
<gene>
    <name evidence="3" type="ORF">TeGR_g12076</name>
</gene>
<feature type="transmembrane region" description="Helical" evidence="2">
    <location>
        <begin position="269"/>
        <end position="288"/>
    </location>
</feature>
<evidence type="ECO:0000256" key="1">
    <source>
        <dbReference type="SAM" id="MobiDB-lite"/>
    </source>
</evidence>
<dbReference type="Proteomes" id="UP001165060">
    <property type="component" value="Unassembled WGS sequence"/>
</dbReference>
<keyword evidence="2" id="KW-0812">Transmembrane</keyword>
<keyword evidence="2" id="KW-1133">Transmembrane helix</keyword>
<protein>
    <submittedName>
        <fullName evidence="3">Uncharacterized protein</fullName>
    </submittedName>
</protein>
<name>A0ABQ6MD18_9STRA</name>
<evidence type="ECO:0000313" key="4">
    <source>
        <dbReference type="Proteomes" id="UP001165060"/>
    </source>
</evidence>
<feature type="transmembrane region" description="Helical" evidence="2">
    <location>
        <begin position="512"/>
        <end position="529"/>
    </location>
</feature>
<comment type="caution">
    <text evidence="3">The sequence shown here is derived from an EMBL/GenBank/DDBJ whole genome shotgun (WGS) entry which is preliminary data.</text>
</comment>
<accession>A0ABQ6MD18</accession>
<feature type="transmembrane region" description="Helical" evidence="2">
    <location>
        <begin position="128"/>
        <end position="147"/>
    </location>
</feature>
<proteinExistence type="predicted"/>
<organism evidence="3 4">
    <name type="scientific">Tetraparma gracilis</name>
    <dbReference type="NCBI Taxonomy" id="2962635"/>
    <lineage>
        <taxon>Eukaryota</taxon>
        <taxon>Sar</taxon>
        <taxon>Stramenopiles</taxon>
        <taxon>Ochrophyta</taxon>
        <taxon>Bolidophyceae</taxon>
        <taxon>Parmales</taxon>
        <taxon>Triparmaceae</taxon>
        <taxon>Tetraparma</taxon>
    </lineage>
</organism>
<feature type="transmembrane region" description="Helical" evidence="2">
    <location>
        <begin position="159"/>
        <end position="180"/>
    </location>
</feature>
<sequence>MPPPPLELSPASAPARRMSFSENTVLETLRATAAFAKSFKSQLKELLLETGALSVACAVLPVLQLVYIASYYTREGNAMFLVDDPVVVPVIYGPDSAYPNITVVPLGWSYYKEYFVTAHNTLNFDLKFFFWIVFGCQYGSHAVRVMAMFPARTWFRAILPFLIALFVTTFAVTLMMPAYVHAGEHGYWREEDSNVTNFTFLVVTVCMPLMYTTAVTNTHAPLGCLKSCKMYGAMFLFMLYEMFMGLIYVRVVNATFYDPTTPSWMKFVIRSGVHPLIYLASLEVCWWMSKYMHRELGVEKYSTHVMFAASATGLSLMARMMQGSAITVTESIFYEITGTISEIFMADCLLRGETPAHDNVRFAKSVSSRILRAASSPSNKVKPQPSLEDNTPADDNTLKVVVEAREKLNRDAETKEALKQDRQHFCASALVIISIAEGTSIFVSCGFWMIMNAAPGDPGSKSIPLSQSLFNLAIMLFGEVILTDGIVAYMARHSSRYNNDPALEWAEFKKRKRVAIAIAVIATMLSTAYSTTSLDPFCYTATSDDSWNFATCPPPPQNITEMSKVGESFLPLWWKMRNATST</sequence>
<evidence type="ECO:0000313" key="3">
    <source>
        <dbReference type="EMBL" id="GMI24046.1"/>
    </source>
</evidence>
<reference evidence="3 4" key="1">
    <citation type="journal article" date="2023" name="Commun. Biol.">
        <title>Genome analysis of Parmales, the sister group of diatoms, reveals the evolutionary specialization of diatoms from phago-mixotrophs to photoautotrophs.</title>
        <authorList>
            <person name="Ban H."/>
            <person name="Sato S."/>
            <person name="Yoshikawa S."/>
            <person name="Yamada K."/>
            <person name="Nakamura Y."/>
            <person name="Ichinomiya M."/>
            <person name="Sato N."/>
            <person name="Blanc-Mathieu R."/>
            <person name="Endo H."/>
            <person name="Kuwata A."/>
            <person name="Ogata H."/>
        </authorList>
    </citation>
    <scope>NUCLEOTIDE SEQUENCE [LARGE SCALE GENOMIC DNA]</scope>
</reference>
<feature type="transmembrane region" description="Helical" evidence="2">
    <location>
        <begin position="425"/>
        <end position="450"/>
    </location>
</feature>
<feature type="transmembrane region" description="Helical" evidence="2">
    <location>
        <begin position="470"/>
        <end position="491"/>
    </location>
</feature>
<keyword evidence="2" id="KW-0472">Membrane</keyword>
<feature type="transmembrane region" description="Helical" evidence="2">
    <location>
        <begin position="46"/>
        <end position="72"/>
    </location>
</feature>
<feature type="transmembrane region" description="Helical" evidence="2">
    <location>
        <begin position="230"/>
        <end position="249"/>
    </location>
</feature>